<dbReference type="InterPro" id="IPR013328">
    <property type="entry name" value="6PGD_dom2"/>
</dbReference>
<evidence type="ECO:0000313" key="4">
    <source>
        <dbReference type="EMBL" id="PNS21462.1"/>
    </source>
</evidence>
<feature type="domain" description="6-phosphogluconate dehydrogenase NADP-binding" evidence="2">
    <location>
        <begin position="22"/>
        <end position="154"/>
    </location>
</feature>
<dbReference type="Pfam" id="PF03446">
    <property type="entry name" value="NAD_binding_2"/>
    <property type="match status" value="1"/>
</dbReference>
<comment type="similarity">
    <text evidence="1">Belongs to the HIBADH-related family. NP60 subfamily.</text>
</comment>
<name>A0A2K1R2F0_9PEZI</name>
<comment type="caution">
    <text evidence="4">The sequence shown here is derived from an EMBL/GenBank/DDBJ whole genome shotgun (WGS) entry which is preliminary data.</text>
</comment>
<dbReference type="Gene3D" id="3.40.50.720">
    <property type="entry name" value="NAD(P)-binding Rossmann-like Domain"/>
    <property type="match status" value="1"/>
</dbReference>
<dbReference type="GO" id="GO:0050661">
    <property type="term" value="F:NADP binding"/>
    <property type="evidence" value="ECO:0007669"/>
    <property type="project" value="InterPro"/>
</dbReference>
<dbReference type="SUPFAM" id="SSF51735">
    <property type="entry name" value="NAD(P)-binding Rossmann-fold domains"/>
    <property type="match status" value="1"/>
</dbReference>
<protein>
    <recommendedName>
        <fullName evidence="6">6-phosphogluconate dehydrogenase C-terminal domain-like protein</fullName>
    </recommendedName>
</protein>
<dbReference type="InterPro" id="IPR051265">
    <property type="entry name" value="HIBADH-related_NP60_sf"/>
</dbReference>
<evidence type="ECO:0000256" key="1">
    <source>
        <dbReference type="ARBA" id="ARBA00007598"/>
    </source>
</evidence>
<keyword evidence="5" id="KW-1185">Reference proteome</keyword>
<reference evidence="4 5" key="1">
    <citation type="submission" date="2017-06" db="EMBL/GenBank/DDBJ databases">
        <title>Draft genome sequence of a variant of Elsinoe murrayae.</title>
        <authorList>
            <person name="Cheng Q."/>
        </authorList>
    </citation>
    <scope>NUCLEOTIDE SEQUENCE [LARGE SCALE GENOMIC DNA]</scope>
    <source>
        <strain evidence="4 5">CQ-2017a</strain>
    </source>
</reference>
<dbReference type="PANTHER" id="PTHR43580">
    <property type="entry name" value="OXIDOREDUCTASE GLYR1-RELATED"/>
    <property type="match status" value="1"/>
</dbReference>
<dbReference type="InterPro" id="IPR008927">
    <property type="entry name" value="6-PGluconate_DH-like_C_sf"/>
</dbReference>
<sequence length="341" mass="36835">MAAFLKNIVSREGPKSGVPLASIAIISIGEMGLGFAKLLTNHKYRVLTNIEGRSENTHKRAQSASIELVKTDAELASQADYVLSIVPPRDALATAQRIATVMSAPEFPKRETPLYFLDLNAVSPNHVRGIATVLKPLAEQIRFIDGGIIGGAPTSKDPLDPTTKWNVPSIPMSGPHKLAEALPSGADLAKLLNSKHLGDDVGTASGLKMCFASLTKGFQAIAIESFTTAHKLGVLPELQEQLKINSPATGQMTQSITKMPPKAYRWVKEMKEIGETFAIDGGFAENEKIFSAIAALYNTVAHNTELGQEVTEKRKRGQTIEDVAVCMTEGLEKRRKMGSEM</sequence>
<dbReference type="PANTHER" id="PTHR43580:SF2">
    <property type="entry name" value="CYTOKINE-LIKE NUCLEAR FACTOR N-PAC"/>
    <property type="match status" value="1"/>
</dbReference>
<feature type="domain" description="Phosphogluconate dehydrogenase NAD-binding putative C-terminal" evidence="3">
    <location>
        <begin position="229"/>
        <end position="299"/>
    </location>
</feature>
<evidence type="ECO:0000259" key="3">
    <source>
        <dbReference type="Pfam" id="PF09130"/>
    </source>
</evidence>
<proteinExistence type="inferred from homology"/>
<evidence type="ECO:0000313" key="5">
    <source>
        <dbReference type="Proteomes" id="UP000243797"/>
    </source>
</evidence>
<dbReference type="SUPFAM" id="SSF48179">
    <property type="entry name" value="6-phosphogluconate dehydrogenase C-terminal domain-like"/>
    <property type="match status" value="1"/>
</dbReference>
<dbReference type="EMBL" id="NKHZ01000011">
    <property type="protein sequence ID" value="PNS21462.1"/>
    <property type="molecule type" value="Genomic_DNA"/>
</dbReference>
<dbReference type="InParanoid" id="A0A2K1R2F0"/>
<dbReference type="STRING" id="2082308.A0A2K1R2F0"/>
<gene>
    <name evidence="4" type="ORF">CAC42_1241</name>
</gene>
<dbReference type="InterPro" id="IPR006115">
    <property type="entry name" value="6PGDH_NADP-bd"/>
</dbReference>
<dbReference type="InterPro" id="IPR036291">
    <property type="entry name" value="NAD(P)-bd_dom_sf"/>
</dbReference>
<dbReference type="InterPro" id="IPR015814">
    <property type="entry name" value="Pgluconate_DH_NAD-bd_C"/>
</dbReference>
<dbReference type="Gene3D" id="1.10.1040.10">
    <property type="entry name" value="N-(1-d-carboxylethyl)-l-norvaline Dehydrogenase, domain 2"/>
    <property type="match status" value="1"/>
</dbReference>
<organism evidence="4 5">
    <name type="scientific">Sphaceloma murrayae</name>
    <dbReference type="NCBI Taxonomy" id="2082308"/>
    <lineage>
        <taxon>Eukaryota</taxon>
        <taxon>Fungi</taxon>
        <taxon>Dikarya</taxon>
        <taxon>Ascomycota</taxon>
        <taxon>Pezizomycotina</taxon>
        <taxon>Dothideomycetes</taxon>
        <taxon>Dothideomycetidae</taxon>
        <taxon>Myriangiales</taxon>
        <taxon>Elsinoaceae</taxon>
        <taxon>Sphaceloma</taxon>
    </lineage>
</organism>
<accession>A0A2K1R2F0</accession>
<dbReference type="Proteomes" id="UP000243797">
    <property type="component" value="Unassembled WGS sequence"/>
</dbReference>
<dbReference type="OrthoDB" id="9988102at2759"/>
<dbReference type="AlphaFoldDB" id="A0A2K1R2F0"/>
<evidence type="ECO:0000259" key="2">
    <source>
        <dbReference type="Pfam" id="PF03446"/>
    </source>
</evidence>
<evidence type="ECO:0008006" key="6">
    <source>
        <dbReference type="Google" id="ProtNLM"/>
    </source>
</evidence>
<dbReference type="Pfam" id="PF09130">
    <property type="entry name" value="DUF1932"/>
    <property type="match status" value="1"/>
</dbReference>